<evidence type="ECO:0000256" key="6">
    <source>
        <dbReference type="ARBA" id="ARBA00023136"/>
    </source>
</evidence>
<comment type="caution">
    <text evidence="9">The sequence shown here is derived from an EMBL/GenBank/DDBJ whole genome shotgun (WGS) entry which is preliminary data.</text>
</comment>
<comment type="similarity">
    <text evidence="2">Belongs to the auxin efflux carrier (TC 2.A.69.1) family.</text>
</comment>
<dbReference type="PANTHER" id="PTHR31752:SF4">
    <property type="entry name" value="AUXIN EFFLUX CARRIER COMPONENT 2"/>
    <property type="match status" value="1"/>
</dbReference>
<dbReference type="EMBL" id="PGOL01002778">
    <property type="protein sequence ID" value="PKI45085.1"/>
    <property type="molecule type" value="Genomic_DNA"/>
</dbReference>
<organism evidence="9 10">
    <name type="scientific">Punica granatum</name>
    <name type="common">Pomegranate</name>
    <dbReference type="NCBI Taxonomy" id="22663"/>
    <lineage>
        <taxon>Eukaryota</taxon>
        <taxon>Viridiplantae</taxon>
        <taxon>Streptophyta</taxon>
        <taxon>Embryophyta</taxon>
        <taxon>Tracheophyta</taxon>
        <taxon>Spermatophyta</taxon>
        <taxon>Magnoliopsida</taxon>
        <taxon>eudicotyledons</taxon>
        <taxon>Gunneridae</taxon>
        <taxon>Pentapetalae</taxon>
        <taxon>rosids</taxon>
        <taxon>malvids</taxon>
        <taxon>Myrtales</taxon>
        <taxon>Lythraceae</taxon>
        <taxon>Punica</taxon>
    </lineage>
</organism>
<evidence type="ECO:0000256" key="7">
    <source>
        <dbReference type="ARBA" id="ARBA00023294"/>
    </source>
</evidence>
<feature type="transmembrane region" description="Helical" evidence="8">
    <location>
        <begin position="129"/>
        <end position="151"/>
    </location>
</feature>
<keyword evidence="6 8" id="KW-0472">Membrane</keyword>
<evidence type="ECO:0000313" key="9">
    <source>
        <dbReference type="EMBL" id="PKI45085.1"/>
    </source>
</evidence>
<keyword evidence="3" id="KW-0813">Transport</keyword>
<accession>A0A2I0IM60</accession>
<dbReference type="PANTHER" id="PTHR31752">
    <property type="entry name" value="AUXIN EFFLUX CARRIER COMPONENT 1B-RELATED"/>
    <property type="match status" value="1"/>
</dbReference>
<dbReference type="InterPro" id="IPR051107">
    <property type="entry name" value="Auxin_Efflux_Carrier"/>
</dbReference>
<gene>
    <name evidence="9" type="ORF">CRG98_034469</name>
</gene>
<dbReference type="GO" id="GO:0010329">
    <property type="term" value="F:auxin efflux transmembrane transporter activity"/>
    <property type="evidence" value="ECO:0007669"/>
    <property type="project" value="TreeGrafter"/>
</dbReference>
<keyword evidence="7" id="KW-0927">Auxin signaling pathway</keyword>
<evidence type="ECO:0000256" key="5">
    <source>
        <dbReference type="ARBA" id="ARBA00022989"/>
    </source>
</evidence>
<evidence type="ECO:0000313" key="10">
    <source>
        <dbReference type="Proteomes" id="UP000233551"/>
    </source>
</evidence>
<dbReference type="GO" id="GO:0009926">
    <property type="term" value="P:auxin polar transport"/>
    <property type="evidence" value="ECO:0007669"/>
    <property type="project" value="TreeGrafter"/>
</dbReference>
<sequence>MPPMIVMMKLILLMVWRKLIRNPNTYASILGVIWSLVSNKFHVKMPKIVKGCITIISDTGLGMAVFSLGLFTALQPKIIASGKLTAVLSMAVKFLLGPAVMAITSAAIGIRGKLLRVSIIQEYDLHPDIMSTSVIFGMIAALPVTIIYHVLLEL</sequence>
<proteinExistence type="inferred from homology"/>
<evidence type="ECO:0000256" key="8">
    <source>
        <dbReference type="SAM" id="Phobius"/>
    </source>
</evidence>
<evidence type="ECO:0000256" key="3">
    <source>
        <dbReference type="ARBA" id="ARBA00022448"/>
    </source>
</evidence>
<dbReference type="AlphaFoldDB" id="A0A2I0IM60"/>
<dbReference type="GO" id="GO:0005886">
    <property type="term" value="C:plasma membrane"/>
    <property type="evidence" value="ECO:0007669"/>
    <property type="project" value="TreeGrafter"/>
</dbReference>
<dbReference type="Proteomes" id="UP000233551">
    <property type="component" value="Unassembled WGS sequence"/>
</dbReference>
<name>A0A2I0IM60_PUNGR</name>
<dbReference type="Pfam" id="PF03547">
    <property type="entry name" value="Mem_trans"/>
    <property type="match status" value="1"/>
</dbReference>
<dbReference type="InterPro" id="IPR004776">
    <property type="entry name" value="Mem_transp_PIN-like"/>
</dbReference>
<protein>
    <recommendedName>
        <fullName evidence="11">Auxin efflux carrier component 8</fullName>
    </recommendedName>
</protein>
<keyword evidence="4 8" id="KW-0812">Transmembrane</keyword>
<evidence type="ECO:0000256" key="1">
    <source>
        <dbReference type="ARBA" id="ARBA00004127"/>
    </source>
</evidence>
<comment type="subcellular location">
    <subcellularLocation>
        <location evidence="1">Endomembrane system</location>
        <topology evidence="1">Multi-pass membrane protein</topology>
    </subcellularLocation>
</comment>
<feature type="transmembrane region" description="Helical" evidence="8">
    <location>
        <begin position="49"/>
        <end position="74"/>
    </location>
</feature>
<reference evidence="9 10" key="1">
    <citation type="submission" date="2017-11" db="EMBL/GenBank/DDBJ databases">
        <title>De-novo sequencing of pomegranate (Punica granatum L.) genome.</title>
        <authorList>
            <person name="Akparov Z."/>
            <person name="Amiraslanov A."/>
            <person name="Hajiyeva S."/>
            <person name="Abbasov M."/>
            <person name="Kaur K."/>
            <person name="Hamwieh A."/>
            <person name="Solovyev V."/>
            <person name="Salamov A."/>
            <person name="Braich B."/>
            <person name="Kosarev P."/>
            <person name="Mahmoud A."/>
            <person name="Hajiyev E."/>
            <person name="Babayeva S."/>
            <person name="Izzatullayeva V."/>
            <person name="Mammadov A."/>
            <person name="Mammadov A."/>
            <person name="Sharifova S."/>
            <person name="Ojaghi J."/>
            <person name="Eynullazada K."/>
            <person name="Bayramov B."/>
            <person name="Abdulazimova A."/>
            <person name="Shahmuradov I."/>
        </authorList>
    </citation>
    <scope>NUCLEOTIDE SEQUENCE [LARGE SCALE GENOMIC DNA]</scope>
    <source>
        <strain evidence="10">cv. AG2017</strain>
        <tissue evidence="9">Leaf</tissue>
    </source>
</reference>
<evidence type="ECO:0008006" key="11">
    <source>
        <dbReference type="Google" id="ProtNLM"/>
    </source>
</evidence>
<evidence type="ECO:0000256" key="2">
    <source>
        <dbReference type="ARBA" id="ARBA00009177"/>
    </source>
</evidence>
<dbReference type="STRING" id="22663.A0A2I0IM60"/>
<dbReference type="GO" id="GO:0009734">
    <property type="term" value="P:auxin-activated signaling pathway"/>
    <property type="evidence" value="ECO:0007669"/>
    <property type="project" value="UniProtKB-KW"/>
</dbReference>
<feature type="transmembrane region" description="Helical" evidence="8">
    <location>
        <begin position="20"/>
        <end position="37"/>
    </location>
</feature>
<keyword evidence="5 8" id="KW-1133">Transmembrane helix</keyword>
<keyword evidence="10" id="KW-1185">Reference proteome</keyword>
<evidence type="ECO:0000256" key="4">
    <source>
        <dbReference type="ARBA" id="ARBA00022692"/>
    </source>
</evidence>
<feature type="transmembrane region" description="Helical" evidence="8">
    <location>
        <begin position="86"/>
        <end position="108"/>
    </location>
</feature>
<dbReference type="GO" id="GO:0005783">
    <property type="term" value="C:endoplasmic reticulum"/>
    <property type="evidence" value="ECO:0007669"/>
    <property type="project" value="TreeGrafter"/>
</dbReference>